<dbReference type="GO" id="GO:0016787">
    <property type="term" value="F:hydrolase activity"/>
    <property type="evidence" value="ECO:0007669"/>
    <property type="project" value="UniProtKB-KW"/>
</dbReference>
<name>A0ABT0QES3_9FLAO</name>
<dbReference type="Proteomes" id="UP001165381">
    <property type="component" value="Unassembled WGS sequence"/>
</dbReference>
<dbReference type="CDD" id="cd00229">
    <property type="entry name" value="SGNH_hydrolase"/>
    <property type="match status" value="1"/>
</dbReference>
<accession>A0ABT0QES3</accession>
<keyword evidence="1" id="KW-0378">Hydrolase</keyword>
<comment type="caution">
    <text evidence="1">The sequence shown here is derived from an EMBL/GenBank/DDBJ whole genome shotgun (WGS) entry which is preliminary data.</text>
</comment>
<dbReference type="EMBL" id="JAMFLZ010000004">
    <property type="protein sequence ID" value="MCL6295476.1"/>
    <property type="molecule type" value="Genomic_DNA"/>
</dbReference>
<dbReference type="SUPFAM" id="SSF52266">
    <property type="entry name" value="SGNH hydrolase"/>
    <property type="match status" value="1"/>
</dbReference>
<sequence>MIFICIGFFWQLESQSKKTEFNILFIGNSLTYTNNLPLLVKKYAKKHGVTVNTKMIAKPNYAISDHWYDGEVQKLIASQTFHFVVIQQGPPSQQDGKQLLIEYGKKYNILCKNSNAKLAYFMVWPPMNHPERLDRVIKNHQYAAKINKAILCPVGEVWRNHFKTTNNYDYYGSDGFHPSKKGSESAAKIIVEHLFPK</sequence>
<organism evidence="1 2">
    <name type="scientific">Jejuia spongiicola</name>
    <dbReference type="NCBI Taxonomy" id="2942207"/>
    <lineage>
        <taxon>Bacteria</taxon>
        <taxon>Pseudomonadati</taxon>
        <taxon>Bacteroidota</taxon>
        <taxon>Flavobacteriia</taxon>
        <taxon>Flavobacteriales</taxon>
        <taxon>Flavobacteriaceae</taxon>
        <taxon>Jejuia</taxon>
    </lineage>
</organism>
<evidence type="ECO:0000313" key="2">
    <source>
        <dbReference type="Proteomes" id="UP001165381"/>
    </source>
</evidence>
<dbReference type="InterPro" id="IPR036514">
    <property type="entry name" value="SGNH_hydro_sf"/>
</dbReference>
<reference evidence="1" key="1">
    <citation type="submission" date="2022-05" db="EMBL/GenBank/DDBJ databases">
        <authorList>
            <person name="Park J.-S."/>
        </authorList>
    </citation>
    <scope>NUCLEOTIDE SEQUENCE</scope>
    <source>
        <strain evidence="1">2012CJ34-3</strain>
    </source>
</reference>
<proteinExistence type="predicted"/>
<gene>
    <name evidence="1" type="ORF">M3P09_10760</name>
</gene>
<protein>
    <submittedName>
        <fullName evidence="1">SGNH/GDSL hydrolase family protein</fullName>
    </submittedName>
</protein>
<keyword evidence="2" id="KW-1185">Reference proteome</keyword>
<evidence type="ECO:0000313" key="1">
    <source>
        <dbReference type="EMBL" id="MCL6295476.1"/>
    </source>
</evidence>
<dbReference type="RefSeq" id="WP_249973126.1">
    <property type="nucleotide sequence ID" value="NZ_JAMFLZ010000004.1"/>
</dbReference>
<dbReference type="Gene3D" id="3.40.50.1110">
    <property type="entry name" value="SGNH hydrolase"/>
    <property type="match status" value="1"/>
</dbReference>